<dbReference type="PROSITE" id="PS51154">
    <property type="entry name" value="MACRO"/>
    <property type="match status" value="1"/>
</dbReference>
<gene>
    <name evidence="2" type="ordered locus">AM1_5344</name>
</gene>
<dbReference type="Pfam" id="PF14519">
    <property type="entry name" value="Macro_2"/>
    <property type="match status" value="1"/>
</dbReference>
<dbReference type="KEGG" id="amr:AM1_5344"/>
<dbReference type="InterPro" id="IPR028071">
    <property type="entry name" value="Macro-like_dom"/>
</dbReference>
<dbReference type="EMBL" id="CP000828">
    <property type="protein sequence ID" value="ABW30302.1"/>
    <property type="molecule type" value="Genomic_DNA"/>
</dbReference>
<protein>
    <submittedName>
        <fullName evidence="2">Appr-1-p processing enzyme family, putative</fullName>
    </submittedName>
</protein>
<organism evidence="2 3">
    <name type="scientific">Acaryochloris marina (strain MBIC 11017)</name>
    <dbReference type="NCBI Taxonomy" id="329726"/>
    <lineage>
        <taxon>Bacteria</taxon>
        <taxon>Bacillati</taxon>
        <taxon>Cyanobacteriota</taxon>
        <taxon>Cyanophyceae</taxon>
        <taxon>Acaryochloridales</taxon>
        <taxon>Acaryochloridaceae</taxon>
        <taxon>Acaryochloris</taxon>
    </lineage>
</organism>
<accession>B0CAV1</accession>
<dbReference type="RefSeq" id="WP_012165551.1">
    <property type="nucleotide sequence ID" value="NC_009925.1"/>
</dbReference>
<name>B0CAV1_ACAM1</name>
<dbReference type="InterPro" id="IPR002589">
    <property type="entry name" value="Macro_dom"/>
</dbReference>
<dbReference type="AlphaFoldDB" id="B0CAV1"/>
<feature type="domain" description="Macro" evidence="1">
    <location>
        <begin position="13"/>
        <end position="170"/>
    </location>
</feature>
<proteinExistence type="predicted"/>
<reference evidence="2 3" key="1">
    <citation type="journal article" date="2008" name="Proc. Natl. Acad. Sci. U.S.A.">
        <title>Niche adaptation and genome expansion in the chlorophyll d-producing cyanobacterium Acaryochloris marina.</title>
        <authorList>
            <person name="Swingley W.D."/>
            <person name="Chen M."/>
            <person name="Cheung P.C."/>
            <person name="Conrad A.L."/>
            <person name="Dejesa L.C."/>
            <person name="Hao J."/>
            <person name="Honchak B.M."/>
            <person name="Karbach L.E."/>
            <person name="Kurdoglu A."/>
            <person name="Lahiri S."/>
            <person name="Mastrian S.D."/>
            <person name="Miyashita H."/>
            <person name="Page L."/>
            <person name="Ramakrishna P."/>
            <person name="Satoh S."/>
            <person name="Sattley W.M."/>
            <person name="Shimada Y."/>
            <person name="Taylor H.L."/>
            <person name="Tomo T."/>
            <person name="Tsuchiya T."/>
            <person name="Wang Z.T."/>
            <person name="Raymond J."/>
            <person name="Mimuro M."/>
            <person name="Blankenship R.E."/>
            <person name="Touchman J.W."/>
        </authorList>
    </citation>
    <scope>NUCLEOTIDE SEQUENCE [LARGE SCALE GENOMIC DNA]</scope>
    <source>
        <strain evidence="3">MBIC 11017</strain>
    </source>
</reference>
<dbReference type="HOGENOM" id="CLU_046550_6_2_3"/>
<dbReference type="OrthoDB" id="9780211at2"/>
<evidence type="ECO:0000259" key="1">
    <source>
        <dbReference type="PROSITE" id="PS51154"/>
    </source>
</evidence>
<dbReference type="SUPFAM" id="SSF52949">
    <property type="entry name" value="Macro domain-like"/>
    <property type="match status" value="1"/>
</dbReference>
<dbReference type="SMART" id="SM00506">
    <property type="entry name" value="A1pp"/>
    <property type="match status" value="1"/>
</dbReference>
<dbReference type="InterPro" id="IPR043472">
    <property type="entry name" value="Macro_dom-like"/>
</dbReference>
<sequence length="170" mass="18683">MELHLVDQNPAVVTAWQTAFANVEGVFIHPGDILSTAEDTIVSPANSYGYMDGGIDHLYIKFFGLKIQTTLQKAIDKRSEGYLPVGCAEIIQTAHPRIPYMIAAPTMVTPEAIPSKNCFYAMMAILNLVSQYPQISKLFCPGLGTGIGCVEPHLAAQEMAMAYRKWLHHS</sequence>
<keyword evidence="3" id="KW-1185">Reference proteome</keyword>
<evidence type="ECO:0000313" key="2">
    <source>
        <dbReference type="EMBL" id="ABW30302.1"/>
    </source>
</evidence>
<dbReference type="STRING" id="329726.AM1_5344"/>
<dbReference type="eggNOG" id="COG2110">
    <property type="taxonomic scope" value="Bacteria"/>
</dbReference>
<dbReference type="Gene3D" id="3.40.220.10">
    <property type="entry name" value="Leucine Aminopeptidase, subunit E, domain 1"/>
    <property type="match status" value="1"/>
</dbReference>
<evidence type="ECO:0000313" key="3">
    <source>
        <dbReference type="Proteomes" id="UP000000268"/>
    </source>
</evidence>
<dbReference type="Proteomes" id="UP000000268">
    <property type="component" value="Chromosome"/>
</dbReference>